<accession>A0ABR2GXY3</accession>
<dbReference type="SUPFAM" id="SSF49785">
    <property type="entry name" value="Galactose-binding domain-like"/>
    <property type="match status" value="1"/>
</dbReference>
<protein>
    <recommendedName>
        <fullName evidence="3">F5/8 type C domain-containing protein</fullName>
    </recommendedName>
</protein>
<evidence type="ECO:0000313" key="1">
    <source>
        <dbReference type="EMBL" id="KAK8838516.1"/>
    </source>
</evidence>
<dbReference type="Gene3D" id="2.60.120.260">
    <property type="entry name" value="Galactose-binding domain-like"/>
    <property type="match status" value="1"/>
</dbReference>
<evidence type="ECO:0000313" key="2">
    <source>
        <dbReference type="Proteomes" id="UP001470230"/>
    </source>
</evidence>
<organism evidence="1 2">
    <name type="scientific">Tritrichomonas musculus</name>
    <dbReference type="NCBI Taxonomy" id="1915356"/>
    <lineage>
        <taxon>Eukaryota</taxon>
        <taxon>Metamonada</taxon>
        <taxon>Parabasalia</taxon>
        <taxon>Tritrichomonadida</taxon>
        <taxon>Tritrichomonadidae</taxon>
        <taxon>Tritrichomonas</taxon>
    </lineage>
</organism>
<name>A0ABR2GXY3_9EUKA</name>
<dbReference type="EMBL" id="JAPFFF010000055">
    <property type="protein sequence ID" value="KAK8838516.1"/>
    <property type="molecule type" value="Genomic_DNA"/>
</dbReference>
<comment type="caution">
    <text evidence="1">The sequence shown here is derived from an EMBL/GenBank/DDBJ whole genome shotgun (WGS) entry which is preliminary data.</text>
</comment>
<keyword evidence="2" id="KW-1185">Reference proteome</keyword>
<dbReference type="InterPro" id="IPR008979">
    <property type="entry name" value="Galactose-bd-like_sf"/>
</dbReference>
<evidence type="ECO:0008006" key="3">
    <source>
        <dbReference type="Google" id="ProtNLM"/>
    </source>
</evidence>
<sequence>MSQEGPIRLSISSILNVPLQTYQEDFSFIVNGEEFRTSRLISDLLSPVICQIHSNDPTVDSFTINTQHHGNFSHILHLTNFNSNNIPSDQLPFIEDVVGILGIQCQEEIQPKEITVDNVLYLISQHERYGIFYCNHLSREIDFASSHFYELCENHKEELSNLSVDTLFQIMSNDQLQLNSEDQLLNFINDLYSQNSMYSILYETVLFVHASAEVIRDFTSLFRAGDMTAAAWRRISQRLDQKIECSREGVDGEVMRNRYRKHPIENRGSLFGYTGNNEFRGIFSHLTSQGQIGDLVGVTSSSAYGTMTCYQPGNVLRYGDTSNYFYSSQMAGNWICFDFKDRRVIPTHYTLKSVNWSVNGCHPRSWVVEGRTEGGEFEAIDEESDCAFLNGSSLVHTFALSRPSSKEFKYIRMRLTGPNWHNANYIALDSFEIYGRLI</sequence>
<dbReference type="Proteomes" id="UP001470230">
    <property type="component" value="Unassembled WGS sequence"/>
</dbReference>
<reference evidence="1 2" key="1">
    <citation type="submission" date="2024-04" db="EMBL/GenBank/DDBJ databases">
        <title>Tritrichomonas musculus Genome.</title>
        <authorList>
            <person name="Alves-Ferreira E."/>
            <person name="Grigg M."/>
            <person name="Lorenzi H."/>
            <person name="Galac M."/>
        </authorList>
    </citation>
    <scope>NUCLEOTIDE SEQUENCE [LARGE SCALE GENOMIC DNA]</scope>
    <source>
        <strain evidence="1 2">EAF2021</strain>
    </source>
</reference>
<proteinExistence type="predicted"/>
<gene>
    <name evidence="1" type="ORF">M9Y10_033144</name>
</gene>